<evidence type="ECO:0000256" key="2">
    <source>
        <dbReference type="SAM" id="Phobius"/>
    </source>
</evidence>
<organism evidence="3 4">
    <name type="scientific">Novymonas esmeraldas</name>
    <dbReference type="NCBI Taxonomy" id="1808958"/>
    <lineage>
        <taxon>Eukaryota</taxon>
        <taxon>Discoba</taxon>
        <taxon>Euglenozoa</taxon>
        <taxon>Kinetoplastea</taxon>
        <taxon>Metakinetoplastina</taxon>
        <taxon>Trypanosomatida</taxon>
        <taxon>Trypanosomatidae</taxon>
        <taxon>Novymonas</taxon>
    </lineage>
</organism>
<reference evidence="3 4" key="1">
    <citation type="journal article" date="2021" name="MBio">
        <title>A New Model Trypanosomatid, Novymonas esmeraldas: Genomic Perception of Its 'Candidatus Pandoraea novymonadis' Endosymbiont.</title>
        <authorList>
            <person name="Zakharova A."/>
            <person name="Saura A."/>
            <person name="Butenko A."/>
            <person name="Podesvova L."/>
            <person name="Warmusova S."/>
            <person name="Kostygov A.Y."/>
            <person name="Nenarokova A."/>
            <person name="Lukes J."/>
            <person name="Opperdoes F.R."/>
            <person name="Yurchenko V."/>
        </authorList>
    </citation>
    <scope>NUCLEOTIDE SEQUENCE [LARGE SCALE GENOMIC DNA]</scope>
    <source>
        <strain evidence="3 4">E262AT.01</strain>
    </source>
</reference>
<name>A0AAW0EVH3_9TRYP</name>
<evidence type="ECO:0000313" key="4">
    <source>
        <dbReference type="Proteomes" id="UP001430356"/>
    </source>
</evidence>
<feature type="region of interest" description="Disordered" evidence="1">
    <location>
        <begin position="226"/>
        <end position="246"/>
    </location>
</feature>
<gene>
    <name evidence="3" type="ORF">NESM_000784000</name>
</gene>
<dbReference type="EMBL" id="JAECZO010000140">
    <property type="protein sequence ID" value="KAK7198265.1"/>
    <property type="molecule type" value="Genomic_DNA"/>
</dbReference>
<proteinExistence type="predicted"/>
<keyword evidence="4" id="KW-1185">Reference proteome</keyword>
<feature type="compositionally biased region" description="Polar residues" evidence="1">
    <location>
        <begin position="146"/>
        <end position="170"/>
    </location>
</feature>
<protein>
    <submittedName>
        <fullName evidence="3">Uncharacterized protein</fullName>
    </submittedName>
</protein>
<comment type="caution">
    <text evidence="3">The sequence shown here is derived from an EMBL/GenBank/DDBJ whole genome shotgun (WGS) entry which is preliminary data.</text>
</comment>
<keyword evidence="2" id="KW-0472">Membrane</keyword>
<dbReference type="AlphaFoldDB" id="A0AAW0EVH3"/>
<evidence type="ECO:0000313" key="3">
    <source>
        <dbReference type="EMBL" id="KAK7198265.1"/>
    </source>
</evidence>
<keyword evidence="2" id="KW-0812">Transmembrane</keyword>
<dbReference type="Proteomes" id="UP001430356">
    <property type="component" value="Unassembled WGS sequence"/>
</dbReference>
<keyword evidence="2" id="KW-1133">Transmembrane helix</keyword>
<accession>A0AAW0EVH3</accession>
<sequence length="347" mass="36274">MAVIPDGAAAFGIPPIRLPAADAVVDGHPLGPKRLRGRVVGVSHVPSSRGCCDTAATAKSAPKAPTKLSVWSARQHTLACATATEEAAVLSAACIRADDGNSPTSPFQSRAGSFYASLMASQQLRQQRKATSAVASPCTPNPTPCGCSTASGDAESPLQSQEDSHTSFATTDALSSSFGASRTPHSLEALLAWRHELLQSRMEAQAQLLRPQDSTGAARAFLCPSSRHSSLPATSPSQPATPFFPRDATSTAALRTRWTPRADVALHHRPARSQPGTPAFRYSTPAQLALAAEMGPPSPLVLPDGVVTRRASEDSVRDHAVVYLLLPLIAAVVLLILVKVLSFLGGM</sequence>
<evidence type="ECO:0000256" key="1">
    <source>
        <dbReference type="SAM" id="MobiDB-lite"/>
    </source>
</evidence>
<feature type="region of interest" description="Disordered" evidence="1">
    <location>
        <begin position="130"/>
        <end position="170"/>
    </location>
</feature>
<feature type="transmembrane region" description="Helical" evidence="2">
    <location>
        <begin position="320"/>
        <end position="344"/>
    </location>
</feature>
<feature type="compositionally biased region" description="Polar residues" evidence="1">
    <location>
        <begin position="226"/>
        <end position="240"/>
    </location>
</feature>